<protein>
    <submittedName>
        <fullName evidence="2">Uncharacterized protein</fullName>
    </submittedName>
</protein>
<sequence>MQSEGIHLAPGQRLGSSNSPTTVIISGDSNYEMQPDGVIFFTTPAGEDYKVVVEVGVSQAYESLLEKARKWILDSECKIVLLLAFYEKERYAAPRKRITLTSQQVNDQVVQMRRRWPSTNVSEFSGLVFKGHTWLNEISEGFIDVIRKDRESDDTDALTNFKYILIDMGRDERSSVPASVGDIRLAELIPRESLGSAAGDIVVDFFNSDAFMDEVRTALISTAVTRFKKSVKLIV</sequence>
<keyword evidence="3" id="KW-1185">Reference proteome</keyword>
<dbReference type="AlphaFoldDB" id="A0A1E3PW60"/>
<name>A0A1E3PW60_LIPST</name>
<proteinExistence type="predicted"/>
<accession>A0A1E3PW60</accession>
<dbReference type="OrthoDB" id="76567at2759"/>
<evidence type="ECO:0000313" key="2">
    <source>
        <dbReference type="EMBL" id="ODQ69655.1"/>
    </source>
</evidence>
<evidence type="ECO:0000313" key="3">
    <source>
        <dbReference type="Proteomes" id="UP000094385"/>
    </source>
</evidence>
<dbReference type="Proteomes" id="UP000094385">
    <property type="component" value="Unassembled WGS sequence"/>
</dbReference>
<evidence type="ECO:0000256" key="1">
    <source>
        <dbReference type="SAM" id="MobiDB-lite"/>
    </source>
</evidence>
<feature type="region of interest" description="Disordered" evidence="1">
    <location>
        <begin position="1"/>
        <end position="20"/>
    </location>
</feature>
<reference evidence="2 3" key="1">
    <citation type="journal article" date="2016" name="Proc. Natl. Acad. Sci. U.S.A.">
        <title>Comparative genomics of biotechnologically important yeasts.</title>
        <authorList>
            <person name="Riley R."/>
            <person name="Haridas S."/>
            <person name="Wolfe K.H."/>
            <person name="Lopes M.R."/>
            <person name="Hittinger C.T."/>
            <person name="Goeker M."/>
            <person name="Salamov A.A."/>
            <person name="Wisecaver J.H."/>
            <person name="Long T.M."/>
            <person name="Calvey C.H."/>
            <person name="Aerts A.L."/>
            <person name="Barry K.W."/>
            <person name="Choi C."/>
            <person name="Clum A."/>
            <person name="Coughlan A.Y."/>
            <person name="Deshpande S."/>
            <person name="Douglass A.P."/>
            <person name="Hanson S.J."/>
            <person name="Klenk H.-P."/>
            <person name="LaButti K.M."/>
            <person name="Lapidus A."/>
            <person name="Lindquist E.A."/>
            <person name="Lipzen A.M."/>
            <person name="Meier-Kolthoff J.P."/>
            <person name="Ohm R.A."/>
            <person name="Otillar R.P."/>
            <person name="Pangilinan J.L."/>
            <person name="Peng Y."/>
            <person name="Rokas A."/>
            <person name="Rosa C.A."/>
            <person name="Scheuner C."/>
            <person name="Sibirny A.A."/>
            <person name="Slot J.C."/>
            <person name="Stielow J.B."/>
            <person name="Sun H."/>
            <person name="Kurtzman C.P."/>
            <person name="Blackwell M."/>
            <person name="Grigoriev I.V."/>
            <person name="Jeffries T.W."/>
        </authorList>
    </citation>
    <scope>NUCLEOTIDE SEQUENCE [LARGE SCALE GENOMIC DNA]</scope>
    <source>
        <strain evidence="2 3">NRRL Y-11557</strain>
    </source>
</reference>
<dbReference type="EMBL" id="KV454303">
    <property type="protein sequence ID" value="ODQ69655.1"/>
    <property type="molecule type" value="Genomic_DNA"/>
</dbReference>
<gene>
    <name evidence="2" type="ORF">LIPSTDRAFT_192820</name>
</gene>
<organism evidence="2 3">
    <name type="scientific">Lipomyces starkeyi NRRL Y-11557</name>
    <dbReference type="NCBI Taxonomy" id="675824"/>
    <lineage>
        <taxon>Eukaryota</taxon>
        <taxon>Fungi</taxon>
        <taxon>Dikarya</taxon>
        <taxon>Ascomycota</taxon>
        <taxon>Saccharomycotina</taxon>
        <taxon>Lipomycetes</taxon>
        <taxon>Lipomycetales</taxon>
        <taxon>Lipomycetaceae</taxon>
        <taxon>Lipomyces</taxon>
    </lineage>
</organism>